<dbReference type="PANTHER" id="PTHR45753">
    <property type="entry name" value="ORNITHINE CARBAMOYLTRANSFERASE, MITOCHONDRIAL"/>
    <property type="match status" value="1"/>
</dbReference>
<dbReference type="SUPFAM" id="SSF53671">
    <property type="entry name" value="Aspartate/ornithine carbamoyltransferase"/>
    <property type="match status" value="1"/>
</dbReference>
<accession>A0A4R2K6P1</accession>
<feature type="domain" description="Aspartate/ornithine carbamoyltransferase carbamoyl-P binding" evidence="4">
    <location>
        <begin position="25"/>
        <end position="168"/>
    </location>
</feature>
<evidence type="ECO:0000259" key="3">
    <source>
        <dbReference type="Pfam" id="PF00185"/>
    </source>
</evidence>
<dbReference type="Proteomes" id="UP000295680">
    <property type="component" value="Unassembled WGS sequence"/>
</dbReference>
<dbReference type="GO" id="GO:0016597">
    <property type="term" value="F:amino acid binding"/>
    <property type="evidence" value="ECO:0007669"/>
    <property type="project" value="InterPro"/>
</dbReference>
<dbReference type="Pfam" id="PF00185">
    <property type="entry name" value="OTCace"/>
    <property type="match status" value="1"/>
</dbReference>
<keyword evidence="1 2" id="KW-0808">Transferase</keyword>
<dbReference type="AlphaFoldDB" id="A0A4R2K6P1"/>
<dbReference type="Pfam" id="PF02729">
    <property type="entry name" value="OTCace_N"/>
    <property type="match status" value="1"/>
</dbReference>
<evidence type="ECO:0000256" key="1">
    <source>
        <dbReference type="ARBA" id="ARBA00022679"/>
    </source>
</evidence>
<dbReference type="InterPro" id="IPR036901">
    <property type="entry name" value="Asp/Orn_carbamoylTrfase_sf"/>
</dbReference>
<dbReference type="RefSeq" id="WP_132113476.1">
    <property type="nucleotide sequence ID" value="NZ_SLWS01000002.1"/>
</dbReference>
<organism evidence="5 6">
    <name type="scientific">Actinocrispum wychmicini</name>
    <dbReference type="NCBI Taxonomy" id="1213861"/>
    <lineage>
        <taxon>Bacteria</taxon>
        <taxon>Bacillati</taxon>
        <taxon>Actinomycetota</taxon>
        <taxon>Actinomycetes</taxon>
        <taxon>Pseudonocardiales</taxon>
        <taxon>Pseudonocardiaceae</taxon>
        <taxon>Actinocrispum</taxon>
    </lineage>
</organism>
<dbReference type="PRINTS" id="PR00100">
    <property type="entry name" value="AOTCASE"/>
</dbReference>
<comment type="similarity">
    <text evidence="2">Belongs to the aspartate/ornithine carbamoyltransferase superfamily.</text>
</comment>
<keyword evidence="6" id="KW-1185">Reference proteome</keyword>
<dbReference type="InterPro" id="IPR006131">
    <property type="entry name" value="Asp_carbamoyltransf_Asp/Orn-bd"/>
</dbReference>
<gene>
    <name evidence="5" type="ORF">EV192_102152</name>
</gene>
<dbReference type="InterPro" id="IPR006130">
    <property type="entry name" value="Asp/Orn_carbamoylTrfase"/>
</dbReference>
<comment type="caution">
    <text evidence="5">The sequence shown here is derived from an EMBL/GenBank/DDBJ whole genome shotgun (WGS) entry which is preliminary data.</text>
</comment>
<evidence type="ECO:0000313" key="5">
    <source>
        <dbReference type="EMBL" id="TCO62015.1"/>
    </source>
</evidence>
<dbReference type="PRINTS" id="PR00101">
    <property type="entry name" value="ATCASE"/>
</dbReference>
<dbReference type="UniPathway" id="UPA00070">
    <property type="reaction ID" value="UER00116"/>
</dbReference>
<dbReference type="GO" id="GO:0044205">
    <property type="term" value="P:'de novo' UMP biosynthetic process"/>
    <property type="evidence" value="ECO:0007669"/>
    <property type="project" value="UniProtKB-UniPathway"/>
</dbReference>
<dbReference type="Gene3D" id="3.40.50.1370">
    <property type="entry name" value="Aspartate/ornithine carbamoyltransferase"/>
    <property type="match status" value="2"/>
</dbReference>
<dbReference type="PANTHER" id="PTHR45753:SF6">
    <property type="entry name" value="ASPARTATE CARBAMOYLTRANSFERASE"/>
    <property type="match status" value="1"/>
</dbReference>
<dbReference type="GO" id="GO:0016743">
    <property type="term" value="F:carboxyl- or carbamoyltransferase activity"/>
    <property type="evidence" value="ECO:0007669"/>
    <property type="project" value="InterPro"/>
</dbReference>
<feature type="domain" description="Aspartate/ornithine carbamoyltransferase Asp/Orn-binding" evidence="3">
    <location>
        <begin position="176"/>
        <end position="310"/>
    </location>
</feature>
<reference evidence="5 6" key="1">
    <citation type="submission" date="2019-03" db="EMBL/GenBank/DDBJ databases">
        <title>Genomic Encyclopedia of Type Strains, Phase IV (KMG-IV): sequencing the most valuable type-strain genomes for metagenomic binning, comparative biology and taxonomic classification.</title>
        <authorList>
            <person name="Goeker M."/>
        </authorList>
    </citation>
    <scope>NUCLEOTIDE SEQUENCE [LARGE SCALE GENOMIC DNA]</scope>
    <source>
        <strain evidence="5 6">DSM 45934</strain>
    </source>
</reference>
<dbReference type="OrthoDB" id="9774690at2"/>
<sequence length="316" mass="34239">MSVPTAGLLAVDPIPRSTNGFAGLHVLSMSQYGPDDLCLLFAAAQDMRVIAATGRLNRSLTGRLLMSAFFERSTRTRLSHEAAMIRLGGGVSGFADPTVTRAGGSTKESDDDVARMLSLYADVVVVRHPVTGWPARMAKLSHGALVINGGDGVGEHPTQTLVDLFTLWQIFGRLDGLRIVLTNDLRMRCTHSLLLGLRHFGCTVYGVCAPGKAPDDETLDVILRDDLPDLLPHVDVIYSSPTVAAELPGQDSGVVLDRRLLDMYANDHAVVLHPLPRRAELATDVDDTRFNGYWTQAANAVPVRMALLSLMFDMIP</sequence>
<name>A0A4R2K6P1_9PSEU</name>
<evidence type="ECO:0000313" key="6">
    <source>
        <dbReference type="Proteomes" id="UP000295680"/>
    </source>
</evidence>
<proteinExistence type="inferred from homology"/>
<protein>
    <submittedName>
        <fullName evidence="5">Aspartate carbamoyltransferase catalytic subunit</fullName>
    </submittedName>
</protein>
<evidence type="ECO:0000259" key="4">
    <source>
        <dbReference type="Pfam" id="PF02729"/>
    </source>
</evidence>
<evidence type="ECO:0000256" key="2">
    <source>
        <dbReference type="RuleBase" id="RU003634"/>
    </source>
</evidence>
<dbReference type="EMBL" id="SLWS01000002">
    <property type="protein sequence ID" value="TCO62015.1"/>
    <property type="molecule type" value="Genomic_DNA"/>
</dbReference>
<dbReference type="GO" id="GO:0006520">
    <property type="term" value="P:amino acid metabolic process"/>
    <property type="evidence" value="ECO:0007669"/>
    <property type="project" value="InterPro"/>
</dbReference>
<dbReference type="PROSITE" id="PS00097">
    <property type="entry name" value="CARBAMOYLTRANSFERASE"/>
    <property type="match status" value="1"/>
</dbReference>
<dbReference type="InterPro" id="IPR006132">
    <property type="entry name" value="Asp/Orn_carbamoyltranf_P-bd"/>
</dbReference>